<evidence type="ECO:0000313" key="1">
    <source>
        <dbReference type="EMBL" id="CAB4868818.1"/>
    </source>
</evidence>
<reference evidence="1" key="1">
    <citation type="submission" date="2020-05" db="EMBL/GenBank/DDBJ databases">
        <authorList>
            <person name="Chiriac C."/>
            <person name="Salcher M."/>
            <person name="Ghai R."/>
            <person name="Kavagutti S V."/>
        </authorList>
    </citation>
    <scope>NUCLEOTIDE SEQUENCE</scope>
</reference>
<organism evidence="1">
    <name type="scientific">freshwater metagenome</name>
    <dbReference type="NCBI Taxonomy" id="449393"/>
    <lineage>
        <taxon>unclassified sequences</taxon>
        <taxon>metagenomes</taxon>
        <taxon>ecological metagenomes</taxon>
    </lineage>
</organism>
<accession>A0A6J7DHQ0</accession>
<dbReference type="AlphaFoldDB" id="A0A6J7DHQ0"/>
<proteinExistence type="predicted"/>
<gene>
    <name evidence="1" type="ORF">UFOPK3381_00680</name>
</gene>
<dbReference type="EMBL" id="CAFBLN010000021">
    <property type="protein sequence ID" value="CAB4868818.1"/>
    <property type="molecule type" value="Genomic_DNA"/>
</dbReference>
<sequence>MGLRSIDSPRRRPAPTTAHLTDSAGVTHVLTLEPRTLIVAVKSNCDGCRPFVEDLSIEFSDWRLIVVTRDPKPPEAGHRTVWFAPELMDDLEVVSAPFFVALDGSPLNVVTEGVVFAPEQVAREISEF</sequence>
<protein>
    <submittedName>
        <fullName evidence="1">Unannotated protein</fullName>
    </submittedName>
</protein>
<name>A0A6J7DHQ0_9ZZZZ</name>